<gene>
    <name evidence="1" type="ORF">FLL46_20910</name>
</gene>
<comment type="caution">
    <text evidence="1">The sequence shown here is derived from an EMBL/GenBank/DDBJ whole genome shotgun (WGS) entry which is preliminary data.</text>
</comment>
<name>A0A545U626_9GAMM</name>
<evidence type="ECO:0000313" key="2">
    <source>
        <dbReference type="Proteomes" id="UP000315439"/>
    </source>
</evidence>
<dbReference type="RefSeq" id="WP_142933355.1">
    <property type="nucleotide sequence ID" value="NZ_ML660169.1"/>
</dbReference>
<proteinExistence type="predicted"/>
<dbReference type="Pfam" id="PF10604">
    <property type="entry name" value="Polyketide_cyc2"/>
    <property type="match status" value="1"/>
</dbReference>
<dbReference type="OrthoDB" id="197829at2"/>
<dbReference type="Proteomes" id="UP000315439">
    <property type="component" value="Unassembled WGS sequence"/>
</dbReference>
<dbReference type="SUPFAM" id="SSF55961">
    <property type="entry name" value="Bet v1-like"/>
    <property type="match status" value="1"/>
</dbReference>
<dbReference type="EMBL" id="VIKS01000013">
    <property type="protein sequence ID" value="TQV84863.1"/>
    <property type="molecule type" value="Genomic_DNA"/>
</dbReference>
<sequence>MAIAQFEIEISSSPDEVYKVSQDYSVRYDWDPFPERVQLLNGDDKISKGTRAYVKAKSSLEMEVEFIQVSPPTTTTIAMVKGPIFLDSFVGSWIFKPLDNGRTKAKFRYSIKSKKWALPFITDRLAVLYFRKTVKDRLVGLKSYCEDTFDNRSKKAADTGDN</sequence>
<dbReference type="Gene3D" id="3.30.530.20">
    <property type="match status" value="1"/>
</dbReference>
<evidence type="ECO:0000313" key="1">
    <source>
        <dbReference type="EMBL" id="TQV84863.1"/>
    </source>
</evidence>
<dbReference type="AlphaFoldDB" id="A0A545U626"/>
<dbReference type="InterPro" id="IPR019587">
    <property type="entry name" value="Polyketide_cyclase/dehydratase"/>
</dbReference>
<accession>A0A545U626</accession>
<organism evidence="1 2">
    <name type="scientific">Aliikangiella coralliicola</name>
    <dbReference type="NCBI Taxonomy" id="2592383"/>
    <lineage>
        <taxon>Bacteria</taxon>
        <taxon>Pseudomonadati</taxon>
        <taxon>Pseudomonadota</taxon>
        <taxon>Gammaproteobacteria</taxon>
        <taxon>Oceanospirillales</taxon>
        <taxon>Pleioneaceae</taxon>
        <taxon>Aliikangiella</taxon>
    </lineage>
</organism>
<dbReference type="CDD" id="cd07812">
    <property type="entry name" value="SRPBCC"/>
    <property type="match status" value="1"/>
</dbReference>
<keyword evidence="2" id="KW-1185">Reference proteome</keyword>
<dbReference type="InterPro" id="IPR023393">
    <property type="entry name" value="START-like_dom_sf"/>
</dbReference>
<protein>
    <submittedName>
        <fullName evidence="1">SRPBCC family protein</fullName>
    </submittedName>
</protein>
<reference evidence="1 2" key="1">
    <citation type="submission" date="2019-07" db="EMBL/GenBank/DDBJ databases">
        <title>Draft genome for Aliikangiella sp. M105.</title>
        <authorList>
            <person name="Wang G."/>
        </authorList>
    </citation>
    <scope>NUCLEOTIDE SEQUENCE [LARGE SCALE GENOMIC DNA]</scope>
    <source>
        <strain evidence="1 2">M105</strain>
    </source>
</reference>